<sequence>MIATMVAALAASAPPVGADTMREKITGNLQAAFQFDPAARETLPDNDDIILMEPVVVQEQSLSRGLENAVDQERSKLTPTFNIQEGGEFIKDAFGRITVQAKPHQDPIPTGIGKDIPIARWSLLQIKW</sequence>
<name>A0AAF0CLX5_9BACT</name>
<protein>
    <submittedName>
        <fullName evidence="1">Uncharacterized protein</fullName>
    </submittedName>
</protein>
<dbReference type="AlphaFoldDB" id="A0AAF0CLX5"/>
<keyword evidence="2" id="KW-1185">Reference proteome</keyword>
<evidence type="ECO:0000313" key="1">
    <source>
        <dbReference type="EMBL" id="WED63348.1"/>
    </source>
</evidence>
<dbReference type="Proteomes" id="UP001218638">
    <property type="component" value="Chromosome"/>
</dbReference>
<dbReference type="EMBL" id="CP119075">
    <property type="protein sequence ID" value="WED63348.1"/>
    <property type="molecule type" value="Genomic_DNA"/>
</dbReference>
<evidence type="ECO:0000313" key="2">
    <source>
        <dbReference type="Proteomes" id="UP001218638"/>
    </source>
</evidence>
<dbReference type="KEGG" id="slom:PXH66_13500"/>
<organism evidence="1 2">
    <name type="scientific">Synoicihabitans lomoniglobus</name>
    <dbReference type="NCBI Taxonomy" id="2909285"/>
    <lineage>
        <taxon>Bacteria</taxon>
        <taxon>Pseudomonadati</taxon>
        <taxon>Verrucomicrobiota</taxon>
        <taxon>Opitutia</taxon>
        <taxon>Opitutales</taxon>
        <taxon>Opitutaceae</taxon>
        <taxon>Synoicihabitans</taxon>
    </lineage>
</organism>
<gene>
    <name evidence="1" type="ORF">PXH66_13500</name>
</gene>
<accession>A0AAF0CLX5</accession>
<dbReference type="RefSeq" id="WP_330932040.1">
    <property type="nucleotide sequence ID" value="NZ_CP119075.1"/>
</dbReference>
<reference evidence="1" key="1">
    <citation type="submission" date="2023-03" db="EMBL/GenBank/DDBJ databases">
        <title>Lomoglobus Profundus gen. nov., sp. nov., a novel member of the phylum Verrucomicrobia, isolated from deep-marine sediment of South China Sea.</title>
        <authorList>
            <person name="Ahmad T."/>
            <person name="Ishaq S.E."/>
            <person name="Wang F."/>
        </authorList>
    </citation>
    <scope>NUCLEOTIDE SEQUENCE</scope>
    <source>
        <strain evidence="1">LMO-M01</strain>
    </source>
</reference>
<proteinExistence type="predicted"/>